<proteinExistence type="predicted"/>
<feature type="signal peptide" evidence="1">
    <location>
        <begin position="1"/>
        <end position="18"/>
    </location>
</feature>
<reference evidence="2" key="1">
    <citation type="submission" date="2020-10" db="EMBL/GenBank/DDBJ databases">
        <title>High-Quality Genome Resource of Clonostachys rosea strain S41 by Oxford Nanopore Long-Read Sequencing.</title>
        <authorList>
            <person name="Wang H."/>
        </authorList>
    </citation>
    <scope>NUCLEOTIDE SEQUENCE</scope>
    <source>
        <strain evidence="2">S41</strain>
    </source>
</reference>
<evidence type="ECO:0000256" key="1">
    <source>
        <dbReference type="SAM" id="SignalP"/>
    </source>
</evidence>
<keyword evidence="1" id="KW-0732">Signal</keyword>
<gene>
    <name evidence="2" type="ORF">IM811_018031</name>
</gene>
<dbReference type="AlphaFoldDB" id="A0A8H7KDB5"/>
<sequence length="111" mass="11715">MIPSTALALACLAGSSVAVAYLPSSSDYGVALAKRHADELDLNSHLFRRELGCGGKICDADQVCVPAKVKTTKAGSTKVLPAKCATQHGHSIKPAKSVHHKKVKNIKYVSF</sequence>
<accession>A0A8H7KDB5</accession>
<dbReference type="EMBL" id="JADCTT010000009">
    <property type="protein sequence ID" value="KAF9748526.1"/>
    <property type="molecule type" value="Genomic_DNA"/>
</dbReference>
<protein>
    <submittedName>
        <fullName evidence="2">Uncharacterized protein</fullName>
    </submittedName>
</protein>
<name>A0A8H7KDB5_BIOOC</name>
<organism evidence="2 3">
    <name type="scientific">Bionectria ochroleuca</name>
    <name type="common">Gliocladium roseum</name>
    <dbReference type="NCBI Taxonomy" id="29856"/>
    <lineage>
        <taxon>Eukaryota</taxon>
        <taxon>Fungi</taxon>
        <taxon>Dikarya</taxon>
        <taxon>Ascomycota</taxon>
        <taxon>Pezizomycotina</taxon>
        <taxon>Sordariomycetes</taxon>
        <taxon>Hypocreomycetidae</taxon>
        <taxon>Hypocreales</taxon>
        <taxon>Bionectriaceae</taxon>
        <taxon>Clonostachys</taxon>
    </lineage>
</organism>
<feature type="chain" id="PRO_5034987069" evidence="1">
    <location>
        <begin position="19"/>
        <end position="111"/>
    </location>
</feature>
<comment type="caution">
    <text evidence="2">The sequence shown here is derived from an EMBL/GenBank/DDBJ whole genome shotgun (WGS) entry which is preliminary data.</text>
</comment>
<dbReference type="Proteomes" id="UP000616885">
    <property type="component" value="Unassembled WGS sequence"/>
</dbReference>
<evidence type="ECO:0000313" key="3">
    <source>
        <dbReference type="Proteomes" id="UP000616885"/>
    </source>
</evidence>
<evidence type="ECO:0000313" key="2">
    <source>
        <dbReference type="EMBL" id="KAF9748526.1"/>
    </source>
</evidence>